<dbReference type="Proteomes" id="UP000704712">
    <property type="component" value="Unassembled WGS sequence"/>
</dbReference>
<organism evidence="1 2">
    <name type="scientific">Phytophthora infestans</name>
    <name type="common">Potato late blight agent</name>
    <name type="synonym">Botrytis infestans</name>
    <dbReference type="NCBI Taxonomy" id="4787"/>
    <lineage>
        <taxon>Eukaryota</taxon>
        <taxon>Sar</taxon>
        <taxon>Stramenopiles</taxon>
        <taxon>Oomycota</taxon>
        <taxon>Peronosporomycetes</taxon>
        <taxon>Peronosporales</taxon>
        <taxon>Peronosporaceae</taxon>
        <taxon>Phytophthora</taxon>
    </lineage>
</organism>
<reference evidence="1" key="1">
    <citation type="submission" date="2020-03" db="EMBL/GenBank/DDBJ databases">
        <title>Hybrid Assembly of Korean Phytophthora infestans isolates.</title>
        <authorList>
            <person name="Prokchorchik M."/>
            <person name="Lee Y."/>
            <person name="Seo J."/>
            <person name="Cho J.-H."/>
            <person name="Park Y.-E."/>
            <person name="Jang D.-C."/>
            <person name="Im J.-S."/>
            <person name="Choi J.-G."/>
            <person name="Park H.-J."/>
            <person name="Lee G.-B."/>
            <person name="Lee Y.-G."/>
            <person name="Hong S.-Y."/>
            <person name="Cho K."/>
            <person name="Sohn K.H."/>
        </authorList>
    </citation>
    <scope>NUCLEOTIDE SEQUENCE</scope>
    <source>
        <strain evidence="1">KR_2_A2</strain>
    </source>
</reference>
<sequence>MWHLFGRAFDLSLVHKPNLSVDAANVFFVRFIRMKTSEEQGLSLFPDTDFVTCPLHAIAMALITQSASTPALIDNLPEIPIEAAVNLSPATPLLEVLNHPSEFAALDATATRANCLTKPAAAVPTIYTHVICLLDRVASAAGVTEPLTSYSFRRGEAQHANGCDGLTERWIFDRGAWNIRFASSDDAATRNPIDAKEVNQNTQVWRYVTDSFCNNTTAYNGLLVVNNSRFDDIDPSNIENLDVVNLRACIAIKPELEDRLARPEGRWTTCKSSKISKWQDGLLKTINHVMDLVVSDQTAATTAQTDPSTARPEDESTLLDRIDKLHRLIQQVKERQEKANSEGQVDNTLSKSLKLYQQRLEHYETRLTALD</sequence>
<proteinExistence type="predicted"/>
<evidence type="ECO:0000313" key="2">
    <source>
        <dbReference type="Proteomes" id="UP000704712"/>
    </source>
</evidence>
<accession>A0A8S9UMF7</accession>
<dbReference type="EMBL" id="JAACNO010001483">
    <property type="protein sequence ID" value="KAF4140214.1"/>
    <property type="molecule type" value="Genomic_DNA"/>
</dbReference>
<protein>
    <submittedName>
        <fullName evidence="1">Uncharacterized protein</fullName>
    </submittedName>
</protein>
<name>A0A8S9UMF7_PHYIN</name>
<comment type="caution">
    <text evidence="1">The sequence shown here is derived from an EMBL/GenBank/DDBJ whole genome shotgun (WGS) entry which is preliminary data.</text>
</comment>
<evidence type="ECO:0000313" key="1">
    <source>
        <dbReference type="EMBL" id="KAF4140214.1"/>
    </source>
</evidence>
<gene>
    <name evidence="1" type="ORF">GN958_ATG10609</name>
</gene>
<dbReference type="AlphaFoldDB" id="A0A8S9UMF7"/>